<evidence type="ECO:0000313" key="1">
    <source>
        <dbReference type="EMBL" id="KAK9293335.1"/>
    </source>
</evidence>
<accession>A0AAP0XB97</accession>
<keyword evidence="2" id="KW-1185">Reference proteome</keyword>
<dbReference type="EMBL" id="JBBPBK010000001">
    <property type="protein sequence ID" value="KAK9293335.1"/>
    <property type="molecule type" value="Genomic_DNA"/>
</dbReference>
<dbReference type="AlphaFoldDB" id="A0AAP0XB97"/>
<sequence length="104" mass="11550">MAVGAVISIVAKLGECLVAPIGRQLGYLLCFNGNMEDFREKVENLKTERAAVQLPVDAAERNGEDILPNVQAWLTSVEEITEESTNFFDELQQNKRCALLRPLS</sequence>
<gene>
    <name evidence="1" type="ORF">L1049_021327</name>
</gene>
<proteinExistence type="predicted"/>
<protein>
    <submittedName>
        <fullName evidence="1">Uncharacterized protein</fullName>
    </submittedName>
</protein>
<reference evidence="1 2" key="1">
    <citation type="journal article" date="2024" name="Plant J.">
        <title>Genome sequences and population genomics reveal climatic adaptation and genomic divergence between two closely related sweetgum species.</title>
        <authorList>
            <person name="Xu W.Q."/>
            <person name="Ren C.Q."/>
            <person name="Zhang X.Y."/>
            <person name="Comes H.P."/>
            <person name="Liu X.H."/>
            <person name="Li Y.G."/>
            <person name="Kettle C.J."/>
            <person name="Jalonen R."/>
            <person name="Gaisberger H."/>
            <person name="Ma Y.Z."/>
            <person name="Qiu Y.X."/>
        </authorList>
    </citation>
    <scope>NUCLEOTIDE SEQUENCE [LARGE SCALE GENOMIC DNA]</scope>
    <source>
        <strain evidence="1">Hangzhou</strain>
    </source>
</reference>
<evidence type="ECO:0000313" key="2">
    <source>
        <dbReference type="Proteomes" id="UP001415857"/>
    </source>
</evidence>
<dbReference type="Proteomes" id="UP001415857">
    <property type="component" value="Unassembled WGS sequence"/>
</dbReference>
<name>A0AAP0XB97_LIQFO</name>
<organism evidence="1 2">
    <name type="scientific">Liquidambar formosana</name>
    <name type="common">Formosan gum</name>
    <dbReference type="NCBI Taxonomy" id="63359"/>
    <lineage>
        <taxon>Eukaryota</taxon>
        <taxon>Viridiplantae</taxon>
        <taxon>Streptophyta</taxon>
        <taxon>Embryophyta</taxon>
        <taxon>Tracheophyta</taxon>
        <taxon>Spermatophyta</taxon>
        <taxon>Magnoliopsida</taxon>
        <taxon>eudicotyledons</taxon>
        <taxon>Gunneridae</taxon>
        <taxon>Pentapetalae</taxon>
        <taxon>Saxifragales</taxon>
        <taxon>Altingiaceae</taxon>
        <taxon>Liquidambar</taxon>
    </lineage>
</organism>
<comment type="caution">
    <text evidence="1">The sequence shown here is derived from an EMBL/GenBank/DDBJ whole genome shotgun (WGS) entry which is preliminary data.</text>
</comment>